<keyword evidence="1" id="KW-0812">Transmembrane</keyword>
<organism evidence="2 3">
    <name type="scientific">Reinekea blandensis MED297</name>
    <dbReference type="NCBI Taxonomy" id="314283"/>
    <lineage>
        <taxon>Bacteria</taxon>
        <taxon>Pseudomonadati</taxon>
        <taxon>Pseudomonadota</taxon>
        <taxon>Gammaproteobacteria</taxon>
        <taxon>Oceanospirillales</taxon>
        <taxon>Saccharospirillaceae</taxon>
        <taxon>Reinekea</taxon>
    </lineage>
</organism>
<proteinExistence type="predicted"/>
<keyword evidence="3" id="KW-1185">Reference proteome</keyword>
<dbReference type="Proteomes" id="UP000005953">
    <property type="component" value="Unassembled WGS sequence"/>
</dbReference>
<dbReference type="EMBL" id="AAOE01000038">
    <property type="protein sequence ID" value="EAR07578.1"/>
    <property type="molecule type" value="Genomic_DNA"/>
</dbReference>
<comment type="caution">
    <text evidence="2">The sequence shown here is derived from an EMBL/GenBank/DDBJ whole genome shotgun (WGS) entry which is preliminary data.</text>
</comment>
<feature type="transmembrane region" description="Helical" evidence="1">
    <location>
        <begin position="22"/>
        <end position="42"/>
    </location>
</feature>
<dbReference type="STRING" id="314283.MED297_00115"/>
<accession>A4BJX7</accession>
<dbReference type="RefSeq" id="WP_008041224.1">
    <property type="nucleotide sequence ID" value="NZ_AAOE01000038.1"/>
</dbReference>
<evidence type="ECO:0000313" key="3">
    <source>
        <dbReference type="Proteomes" id="UP000005953"/>
    </source>
</evidence>
<dbReference type="AlphaFoldDB" id="A4BJX7"/>
<dbReference type="HOGENOM" id="CLU_1266060_0_0_6"/>
<keyword evidence="1" id="KW-1133">Transmembrane helix</keyword>
<reference evidence="2 3" key="1">
    <citation type="submission" date="2006-02" db="EMBL/GenBank/DDBJ databases">
        <authorList>
            <person name="Pinhassi J."/>
            <person name="Pedros-Alio C."/>
            <person name="Ferriera S."/>
            <person name="Johnson J."/>
            <person name="Kravitz S."/>
            <person name="Halpern A."/>
            <person name="Remington K."/>
            <person name="Beeson K."/>
            <person name="Tran B."/>
            <person name="Rogers Y.-H."/>
            <person name="Friedman R."/>
            <person name="Venter J.C."/>
        </authorList>
    </citation>
    <scope>NUCLEOTIDE SEQUENCE [LARGE SCALE GENOMIC DNA]</scope>
    <source>
        <strain evidence="2 3">MED297</strain>
    </source>
</reference>
<name>A4BJX7_9GAMM</name>
<evidence type="ECO:0000256" key="1">
    <source>
        <dbReference type="SAM" id="Phobius"/>
    </source>
</evidence>
<keyword evidence="1" id="KW-0472">Membrane</keyword>
<sequence length="218" mass="24518">METTSVNNGGANNPSLTLHQRVAMQGVFGWVAAFVMLVILLVNNFMLAREDKEVLAVDPATNRVIGSVIFDEARVRSVSQINKDLKGWLSAYNSLNAETVWEDAQIAINHMEDSLAEATFKRWTELSQEQKEKGQAMPYLQQIEASGNVARVVFNDEESTLRRDDRVPTLFYGEIQFDIISGIVNPTKRTLRQSIKFNLVPRSENNSLGMEVIDVQDI</sequence>
<protein>
    <submittedName>
        <fullName evidence="2">Uncharacterized protein</fullName>
    </submittedName>
</protein>
<gene>
    <name evidence="2" type="ORF">MED297_00115</name>
</gene>
<evidence type="ECO:0000313" key="2">
    <source>
        <dbReference type="EMBL" id="EAR07578.1"/>
    </source>
</evidence>